<dbReference type="SUPFAM" id="SSF53955">
    <property type="entry name" value="Lysozyme-like"/>
    <property type="match status" value="1"/>
</dbReference>
<sequence length="240" mass="26410">MPAPAGGCSLPSGGRCCGRRIGRRCAEDVRHPRRRRRRSGGGRGVPARFARRANSATSFRQRVARGGRCHHRRSDGRVLAWAGRKTPEGVVMNIDRMKAELRRDEGERLTAYPDPLTGGEPWTIGVGHTGGIKPGQTCTPEQSDAWLGQDIAETTADLDRALPWWRGLSETRQRALLNMAFNMGVPRLLGFRGMLAALQAGDYERAALEAFDSRWALQVGDGPGGREDRADRIAEMIREG</sequence>
<keyword evidence="1 3" id="KW-0929">Antimicrobial</keyword>
<keyword evidence="3 4" id="KW-0378">Hydrolase</keyword>
<gene>
    <name evidence="4" type="ORF">KL86APRO_30203</name>
</gene>
<dbReference type="AlphaFoldDB" id="A0A212KM50"/>
<dbReference type="EC" id="3.2.1.17" evidence="3"/>
<keyword evidence="2 3" id="KW-0081">Bacteriolytic enzyme</keyword>
<dbReference type="InterPro" id="IPR023347">
    <property type="entry name" value="Lysozyme_dom_sf"/>
</dbReference>
<dbReference type="PANTHER" id="PTHR37406">
    <property type="entry name" value="T4-TYPE LYSOZYME 1-RELATED"/>
    <property type="match status" value="1"/>
</dbReference>
<organism evidence="4">
    <name type="scientific">uncultured Alphaproteobacteria bacterium</name>
    <dbReference type="NCBI Taxonomy" id="91750"/>
    <lineage>
        <taxon>Bacteria</taxon>
        <taxon>Pseudomonadati</taxon>
        <taxon>Pseudomonadota</taxon>
        <taxon>Alphaproteobacteria</taxon>
        <taxon>environmental samples</taxon>
    </lineage>
</organism>
<dbReference type="Gene3D" id="1.10.530.40">
    <property type="match status" value="1"/>
</dbReference>
<evidence type="ECO:0000256" key="2">
    <source>
        <dbReference type="ARBA" id="ARBA00022638"/>
    </source>
</evidence>
<dbReference type="EMBL" id="FLUO01000003">
    <property type="protein sequence ID" value="SBW12712.1"/>
    <property type="molecule type" value="Genomic_DNA"/>
</dbReference>
<name>A0A212KM50_9PROT</name>
<dbReference type="Pfam" id="PF00959">
    <property type="entry name" value="Phage_lysozyme"/>
    <property type="match status" value="1"/>
</dbReference>
<keyword evidence="3 4" id="KW-0326">Glycosidase</keyword>
<comment type="catalytic activity">
    <reaction evidence="3">
        <text>Hydrolysis of (1-&gt;4)-beta-linkages between N-acetylmuramic acid and N-acetyl-D-glucosamine residues in a peptidoglycan and between N-acetyl-D-glucosamine residues in chitodextrins.</text>
        <dbReference type="EC" id="3.2.1.17"/>
    </reaction>
</comment>
<dbReference type="GO" id="GO:0009253">
    <property type="term" value="P:peptidoglycan catabolic process"/>
    <property type="evidence" value="ECO:0007669"/>
    <property type="project" value="InterPro"/>
</dbReference>
<dbReference type="GO" id="GO:0031640">
    <property type="term" value="P:killing of cells of another organism"/>
    <property type="evidence" value="ECO:0007669"/>
    <property type="project" value="UniProtKB-KW"/>
</dbReference>
<dbReference type="InterPro" id="IPR023346">
    <property type="entry name" value="Lysozyme-like_dom_sf"/>
</dbReference>
<dbReference type="GO" id="GO:0003796">
    <property type="term" value="F:lysozyme activity"/>
    <property type="evidence" value="ECO:0007669"/>
    <property type="project" value="UniProtKB-EC"/>
</dbReference>
<proteinExistence type="inferred from homology"/>
<protein>
    <recommendedName>
        <fullName evidence="3">Lysozyme</fullName>
        <ecNumber evidence="3">3.2.1.17</ecNumber>
    </recommendedName>
</protein>
<dbReference type="PANTHER" id="PTHR37406:SF1">
    <property type="entry name" value="T4-TYPE LYSOZYME 1-RELATED"/>
    <property type="match status" value="1"/>
</dbReference>
<evidence type="ECO:0000256" key="1">
    <source>
        <dbReference type="ARBA" id="ARBA00022529"/>
    </source>
</evidence>
<dbReference type="InterPro" id="IPR002196">
    <property type="entry name" value="Glyco_hydro_24"/>
</dbReference>
<reference evidence="4" key="1">
    <citation type="submission" date="2016-04" db="EMBL/GenBank/DDBJ databases">
        <authorList>
            <person name="Evans L.H."/>
            <person name="Alamgir A."/>
            <person name="Owens N."/>
            <person name="Weber N.D."/>
            <person name="Virtaneva K."/>
            <person name="Barbian K."/>
            <person name="Babar A."/>
            <person name="Rosenke K."/>
        </authorList>
    </citation>
    <scope>NUCLEOTIDE SEQUENCE</scope>
    <source>
        <strain evidence="4">86</strain>
    </source>
</reference>
<accession>A0A212KM50</accession>
<dbReference type="GO" id="GO:0042742">
    <property type="term" value="P:defense response to bacterium"/>
    <property type="evidence" value="ECO:0007669"/>
    <property type="project" value="UniProtKB-KW"/>
</dbReference>
<dbReference type="InterPro" id="IPR052619">
    <property type="entry name" value="Phage_lysozyme-like"/>
</dbReference>
<dbReference type="GO" id="GO:0016998">
    <property type="term" value="P:cell wall macromolecule catabolic process"/>
    <property type="evidence" value="ECO:0007669"/>
    <property type="project" value="InterPro"/>
</dbReference>
<evidence type="ECO:0000313" key="4">
    <source>
        <dbReference type="EMBL" id="SBW12712.1"/>
    </source>
</evidence>
<evidence type="ECO:0000256" key="3">
    <source>
        <dbReference type="RuleBase" id="RU003788"/>
    </source>
</evidence>
<comment type="similarity">
    <text evidence="3">Belongs to the glycosyl hydrolase 24 family.</text>
</comment>